<dbReference type="InParanoid" id="A0A7C8MT33"/>
<accession>A0A7C8MT33</accession>
<keyword evidence="5" id="KW-1185">Reference proteome</keyword>
<name>A0A7C8MT33_9PEZI</name>
<dbReference type="SMART" id="SM00248">
    <property type="entry name" value="ANK"/>
    <property type="match status" value="5"/>
</dbReference>
<evidence type="ECO:0000313" key="5">
    <source>
        <dbReference type="Proteomes" id="UP000481858"/>
    </source>
</evidence>
<dbReference type="PROSITE" id="PS50088">
    <property type="entry name" value="ANK_REPEAT"/>
    <property type="match status" value="2"/>
</dbReference>
<keyword evidence="2 3" id="KW-0040">ANK repeat</keyword>
<evidence type="ECO:0000256" key="3">
    <source>
        <dbReference type="PROSITE-ProRule" id="PRU00023"/>
    </source>
</evidence>
<gene>
    <name evidence="4" type="ORF">GQX73_g2841</name>
</gene>
<protein>
    <submittedName>
        <fullName evidence="4">Uncharacterized protein</fullName>
    </submittedName>
</protein>
<dbReference type="AlphaFoldDB" id="A0A7C8MT33"/>
<dbReference type="SUPFAM" id="SSF48403">
    <property type="entry name" value="Ankyrin repeat"/>
    <property type="match status" value="1"/>
</dbReference>
<feature type="repeat" description="ANK" evidence="3">
    <location>
        <begin position="499"/>
        <end position="531"/>
    </location>
</feature>
<dbReference type="Proteomes" id="UP000481858">
    <property type="component" value="Unassembled WGS sequence"/>
</dbReference>
<evidence type="ECO:0000313" key="4">
    <source>
        <dbReference type="EMBL" id="KAF2970770.1"/>
    </source>
</evidence>
<dbReference type="InterPro" id="IPR002110">
    <property type="entry name" value="Ankyrin_rpt"/>
</dbReference>
<dbReference type="InterPro" id="IPR036770">
    <property type="entry name" value="Ankyrin_rpt-contain_sf"/>
</dbReference>
<evidence type="ECO:0000256" key="2">
    <source>
        <dbReference type="ARBA" id="ARBA00023043"/>
    </source>
</evidence>
<dbReference type="SUPFAM" id="SSF56112">
    <property type="entry name" value="Protein kinase-like (PK-like)"/>
    <property type="match status" value="1"/>
</dbReference>
<feature type="repeat" description="ANK" evidence="3">
    <location>
        <begin position="532"/>
        <end position="564"/>
    </location>
</feature>
<dbReference type="Gene3D" id="1.25.40.20">
    <property type="entry name" value="Ankyrin repeat-containing domain"/>
    <property type="match status" value="2"/>
</dbReference>
<dbReference type="PANTHER" id="PTHR24198:SF165">
    <property type="entry name" value="ANKYRIN REPEAT-CONTAINING PROTEIN-RELATED"/>
    <property type="match status" value="1"/>
</dbReference>
<dbReference type="PROSITE" id="PS50297">
    <property type="entry name" value="ANK_REP_REGION"/>
    <property type="match status" value="2"/>
</dbReference>
<dbReference type="Pfam" id="PF12796">
    <property type="entry name" value="Ank_2"/>
    <property type="match status" value="1"/>
</dbReference>
<reference evidence="4 5" key="1">
    <citation type="submission" date="2019-12" db="EMBL/GenBank/DDBJ databases">
        <title>Draft genome sequence of the ascomycete Xylaria multiplex DSM 110363.</title>
        <authorList>
            <person name="Buettner E."/>
            <person name="Kellner H."/>
        </authorList>
    </citation>
    <scope>NUCLEOTIDE SEQUENCE [LARGE SCALE GENOMIC DNA]</scope>
    <source>
        <strain evidence="4 5">DSM 110363</strain>
    </source>
</reference>
<dbReference type="OrthoDB" id="3554464at2759"/>
<dbReference type="PANTHER" id="PTHR24198">
    <property type="entry name" value="ANKYRIN REPEAT AND PROTEIN KINASE DOMAIN-CONTAINING PROTEIN"/>
    <property type="match status" value="1"/>
</dbReference>
<comment type="caution">
    <text evidence="4">The sequence shown here is derived from an EMBL/GenBank/DDBJ whole genome shotgun (WGS) entry which is preliminary data.</text>
</comment>
<proteinExistence type="predicted"/>
<organism evidence="4 5">
    <name type="scientific">Xylaria multiplex</name>
    <dbReference type="NCBI Taxonomy" id="323545"/>
    <lineage>
        <taxon>Eukaryota</taxon>
        <taxon>Fungi</taxon>
        <taxon>Dikarya</taxon>
        <taxon>Ascomycota</taxon>
        <taxon>Pezizomycotina</taxon>
        <taxon>Sordariomycetes</taxon>
        <taxon>Xylariomycetidae</taxon>
        <taxon>Xylariales</taxon>
        <taxon>Xylariaceae</taxon>
        <taxon>Xylaria</taxon>
    </lineage>
</organism>
<dbReference type="EMBL" id="WUBL01000019">
    <property type="protein sequence ID" value="KAF2970770.1"/>
    <property type="molecule type" value="Genomic_DNA"/>
</dbReference>
<sequence length="1214" mass="135703">MDPLSATASIIALVQAGVGISKGVRFLRSLGQIPFEFSDLLNELSTLHAVIEQVEAALREWEALSPTANYSLGFRNVNPSNIVSLKDDLTQVINELDALCDRIRAPRKQGRNQGEKQECDEQKSVSKLRWQKEKGNIARLRHKAQHSREMLGLCFSAFSSSQTKHHVKVTLEIQEVLSTAAQNIIQLQNKNTEVEEGSQTILKQLQGSINQLKQELADQKMPPSTEQANATPKCGLVNGDLENSILLTTPKSMIQFRTVLVRQCASTCSCNCHQIKRSHSPRWLKNLIGSFFIQYNAIPTLQRPTCDKLTCTAKSRSSARLYYSFPHWLLARAVELDISWSSLVGTGSSLHIRVPRVLGTGEGIWRAIICNDFRWIRTNLANKCILLTDVDPLGQSLATVALHYCRFALAKFFVQQGCDIHSKDIFGQTAASEARAIVTHDVNQKWRDSKDLLELSLHHPMPETMQPARVYQAILEDEDRPPSAFFGPDPVELNRLDSFGYAPLHQAVLGRKSNIVRALLEAGAAPNVLSIKGQTPLELSVEFEDLDSARLLLDSGADVNLSNPFTERPPIFSMPKGAEILQLLLTYGAVTQIVAGDGLRTPLDYVSIVSHNWEIDSQIWPSWAGWFDRLLRAGIDINNQPGKTAIAPIMSALWNRNNVLLKLLIDAGARLDVLDCQQNSILQYAAAATTPSSIQILREAKISGIDPDLPNVDGYSPLRRIVCRLYASDEDLGPGQLRVTVDEFWAFKALIEEIRGRNKEKRRDAMIEKQHESIHGVEVDMETTSDGIGSVIGWRDEWPSGPDGDPYDGLQLWDLVRDGRSPFKGVWDVNLLIREIEEKLDTRVTDILTVSKGSNNYGFHIKASNRPDMVARLARSDVNMPDFDGFSIETQVPEVQFEAATYELLRSEPEIRASRLLYYRVPAQKPGKQTEKPTDILGRRLMVFEKADGMSNFWKDLSAGGKSILLNQLAHMRATLFHYDLPLDFATKYLHDRIFKFMPDSLSMPVAPTREFFMHVLEEKIRATIRNQGDMIGWEDDEETVGPIALAAKESLLRAIPHITPPESSNRGTSLYRLVLEHGDFGIHNTSITQDASGEPFVTSLYDWETACIVPALLSDPLVAVLPVDLIADEAGGPSITRLPEAPTLADLETYAAWAKHYTAKLFDEAPDYKLAIQAGKDARHLWFSLRDWRGGDAEEFFGELGAWAEKRMKELGV</sequence>
<keyword evidence="1" id="KW-0677">Repeat</keyword>
<evidence type="ECO:0000256" key="1">
    <source>
        <dbReference type="ARBA" id="ARBA00022737"/>
    </source>
</evidence>
<dbReference type="InterPro" id="IPR011009">
    <property type="entry name" value="Kinase-like_dom_sf"/>
</dbReference>